<keyword evidence="4" id="KW-1185">Reference proteome</keyword>
<dbReference type="Pfam" id="PF06889">
    <property type="entry name" value="DUF1266"/>
    <property type="match status" value="1"/>
</dbReference>
<name>A0A367Y4Q4_9MICO</name>
<evidence type="ECO:0000313" key="3">
    <source>
        <dbReference type="EMBL" id="RCK60001.1"/>
    </source>
</evidence>
<dbReference type="OrthoDB" id="1956494at2"/>
<dbReference type="EMBL" id="QORO01000002">
    <property type="protein sequence ID" value="RCK60001.1"/>
    <property type="molecule type" value="Genomic_DNA"/>
</dbReference>
<evidence type="ECO:0000259" key="2">
    <source>
        <dbReference type="Pfam" id="PF06889"/>
    </source>
</evidence>
<dbReference type="Proteomes" id="UP000253508">
    <property type="component" value="Unassembled WGS sequence"/>
</dbReference>
<proteinExistence type="predicted"/>
<organism evidence="3 4">
    <name type="scientific">Microbacterium sorbitolivorans</name>
    <dbReference type="NCBI Taxonomy" id="1867410"/>
    <lineage>
        <taxon>Bacteria</taxon>
        <taxon>Bacillati</taxon>
        <taxon>Actinomycetota</taxon>
        <taxon>Actinomycetes</taxon>
        <taxon>Micrococcales</taxon>
        <taxon>Microbacteriaceae</taxon>
        <taxon>Microbacterium</taxon>
    </lineage>
</organism>
<accession>A0A367Y4Q4</accession>
<evidence type="ECO:0000256" key="1">
    <source>
        <dbReference type="SAM" id="MobiDB-lite"/>
    </source>
</evidence>
<reference evidence="3 4" key="1">
    <citation type="submission" date="2018-07" db="EMBL/GenBank/DDBJ databases">
        <title>Microbacterium endoborsara sp. nov., a novel actinobacterium isolated from Borszczowia aralocaspica.</title>
        <authorList>
            <person name="An D."/>
        </authorList>
    </citation>
    <scope>NUCLEOTIDE SEQUENCE [LARGE SCALE GENOMIC DNA]</scope>
    <source>
        <strain evidence="3 4">C1.15228</strain>
    </source>
</reference>
<protein>
    <submittedName>
        <fullName evidence="3">DUF1266 domain-containing protein</fullName>
    </submittedName>
</protein>
<dbReference type="AlphaFoldDB" id="A0A367Y4Q4"/>
<evidence type="ECO:0000313" key="4">
    <source>
        <dbReference type="Proteomes" id="UP000253508"/>
    </source>
</evidence>
<gene>
    <name evidence="3" type="ORF">DTO57_07615</name>
</gene>
<comment type="caution">
    <text evidence="3">The sequence shown here is derived from an EMBL/GenBank/DDBJ whole genome shotgun (WGS) entry which is preliminary data.</text>
</comment>
<sequence length="310" mass="34711">MAGAIVITFVRARNAGRKIRADRERAQAATNQSLTEHHTPHWSQGAASFSERPEHWAMSIAAPYALCRGSNNDELRFRDADNERAVLAEAWGVTDRASMLIALYDLLTSGHRADFGEEIAMVTALTDTEAKEYEADLAENAKHSNEGAETLWRTRRVRANDREITTVDFLAWDLVRFAMLVRAGATTGYLSDAEAADFLLMIVPEIREHYGSWDALGRSFHVGRWFWNSQGGINEAETDEHDASRQEALLSSQSPWSFLEWDAELPASRMLFASALAADTNLAAQNPDVFPGSGWAKRLNDEIWRLRQAD</sequence>
<feature type="domain" description="DUF1266" evidence="2">
    <location>
        <begin position="87"/>
        <end position="261"/>
    </location>
</feature>
<dbReference type="InterPro" id="IPR009677">
    <property type="entry name" value="DUF1266"/>
</dbReference>
<feature type="region of interest" description="Disordered" evidence="1">
    <location>
        <begin position="27"/>
        <end position="48"/>
    </location>
</feature>